<evidence type="ECO:0000256" key="5">
    <source>
        <dbReference type="ARBA" id="ARBA00023136"/>
    </source>
</evidence>
<dbReference type="Gene3D" id="1.20.120.940">
    <property type="entry name" value="Putative aromatic acid exporter, C-terminal domain"/>
    <property type="match status" value="1"/>
</dbReference>
<dbReference type="InterPro" id="IPR052984">
    <property type="entry name" value="UPF0421"/>
</dbReference>
<evidence type="ECO:0000313" key="8">
    <source>
        <dbReference type="EMBL" id="MFC7442903.1"/>
    </source>
</evidence>
<evidence type="ECO:0000259" key="7">
    <source>
        <dbReference type="Pfam" id="PF11728"/>
    </source>
</evidence>
<dbReference type="EMBL" id="JBHTBW010000062">
    <property type="protein sequence ID" value="MFC7442903.1"/>
    <property type="molecule type" value="Genomic_DNA"/>
</dbReference>
<name>A0ABW2RPA5_9BACL</name>
<keyword evidence="9" id="KW-1185">Reference proteome</keyword>
<dbReference type="PANTHER" id="PTHR40064:SF1">
    <property type="entry name" value="MEMBRANE PROTEIN"/>
    <property type="match status" value="1"/>
</dbReference>
<evidence type="ECO:0000256" key="6">
    <source>
        <dbReference type="SAM" id="Phobius"/>
    </source>
</evidence>
<feature type="transmembrane region" description="Helical" evidence="6">
    <location>
        <begin position="124"/>
        <end position="141"/>
    </location>
</feature>
<evidence type="ECO:0000313" key="9">
    <source>
        <dbReference type="Proteomes" id="UP001596500"/>
    </source>
</evidence>
<evidence type="ECO:0000256" key="2">
    <source>
        <dbReference type="ARBA" id="ARBA00022475"/>
    </source>
</evidence>
<feature type="domain" description="Putative aromatic acid exporter C-terminal" evidence="7">
    <location>
        <begin position="145"/>
        <end position="309"/>
    </location>
</feature>
<keyword evidence="4 6" id="KW-1133">Transmembrane helix</keyword>
<evidence type="ECO:0000256" key="4">
    <source>
        <dbReference type="ARBA" id="ARBA00022989"/>
    </source>
</evidence>
<dbReference type="Pfam" id="PF06081">
    <property type="entry name" value="ArAE_1"/>
    <property type="match status" value="1"/>
</dbReference>
<feature type="transmembrane region" description="Helical" evidence="6">
    <location>
        <begin position="55"/>
        <end position="87"/>
    </location>
</feature>
<reference evidence="9" key="1">
    <citation type="journal article" date="2019" name="Int. J. Syst. Evol. Microbiol.">
        <title>The Global Catalogue of Microorganisms (GCM) 10K type strain sequencing project: providing services to taxonomists for standard genome sequencing and annotation.</title>
        <authorList>
            <consortium name="The Broad Institute Genomics Platform"/>
            <consortium name="The Broad Institute Genome Sequencing Center for Infectious Disease"/>
            <person name="Wu L."/>
            <person name="Ma J."/>
        </authorList>
    </citation>
    <scope>NUCLEOTIDE SEQUENCE [LARGE SCALE GENOMIC DNA]</scope>
    <source>
        <strain evidence="9">CGMCC 1.12942</strain>
    </source>
</reference>
<dbReference type="PANTHER" id="PTHR40064">
    <property type="entry name" value="MEMBRANE PROTEIN-RELATED"/>
    <property type="match status" value="1"/>
</dbReference>
<comment type="subcellular location">
    <subcellularLocation>
        <location evidence="1">Cell membrane</location>
        <topology evidence="1">Multi-pass membrane protein</topology>
    </subcellularLocation>
</comment>
<dbReference type="InterPro" id="IPR021062">
    <property type="entry name" value="ArAE_1_C"/>
</dbReference>
<comment type="caution">
    <text evidence="8">The sequence shown here is derived from an EMBL/GenBank/DDBJ whole genome shotgun (WGS) entry which is preliminary data.</text>
</comment>
<gene>
    <name evidence="8" type="ORF">ACFQNG_17675</name>
</gene>
<dbReference type="RefSeq" id="WP_379867078.1">
    <property type="nucleotide sequence ID" value="NZ_JBHTBW010000062.1"/>
</dbReference>
<dbReference type="InterPro" id="IPR010343">
    <property type="entry name" value="ArAE_1"/>
</dbReference>
<proteinExistence type="predicted"/>
<dbReference type="Proteomes" id="UP001596500">
    <property type="component" value="Unassembled WGS sequence"/>
</dbReference>
<accession>A0ABW2RPA5</accession>
<keyword evidence="5 6" id="KW-0472">Membrane</keyword>
<keyword evidence="2" id="KW-1003">Cell membrane</keyword>
<keyword evidence="3 6" id="KW-0812">Transmembrane</keyword>
<dbReference type="InterPro" id="IPR038323">
    <property type="entry name" value="ArAE_1_C_sf"/>
</dbReference>
<evidence type="ECO:0000256" key="1">
    <source>
        <dbReference type="ARBA" id="ARBA00004651"/>
    </source>
</evidence>
<evidence type="ECO:0000256" key="3">
    <source>
        <dbReference type="ARBA" id="ARBA00022692"/>
    </source>
</evidence>
<protein>
    <submittedName>
        <fullName evidence="8">Aromatic acid exporter family protein</fullName>
    </submittedName>
</protein>
<feature type="transmembrane region" description="Helical" evidence="6">
    <location>
        <begin position="20"/>
        <end position="43"/>
    </location>
</feature>
<dbReference type="Pfam" id="PF11728">
    <property type="entry name" value="ArAE_1_C"/>
    <property type="match status" value="1"/>
</dbReference>
<sequence length="330" mass="37870">MKIGYRTVKTAVGTTLSLAIAQWLGLQFYSSAAIITILCIKTTKKKSYQTAWERIVGFALGMATSTIIFELIGYHAWALALVLLAFIPLCVKLNATDGIISATVIILHLYLLKHVSLAIVLNEILLLVIGIGMAMLANWHMPSNERKLKESQAKIEANFRTILHEFAAYLREGNQHWDGKEITETARLLKEAKSLALRDIENVAPYDCAYYYRYFEMRERQFEILERIAPSVSSLDQCCQQGKLIGDFLDRLANAVHPGNTASYYLEELEQMSDRFKASPLPQTREEFETRAALYHFVGEMKRYLKIKRDLWIKQKKKEETEKHKLNRTK</sequence>
<organism evidence="8 9">
    <name type="scientific">Laceyella putida</name>
    <dbReference type="NCBI Taxonomy" id="110101"/>
    <lineage>
        <taxon>Bacteria</taxon>
        <taxon>Bacillati</taxon>
        <taxon>Bacillota</taxon>
        <taxon>Bacilli</taxon>
        <taxon>Bacillales</taxon>
        <taxon>Thermoactinomycetaceae</taxon>
        <taxon>Laceyella</taxon>
    </lineage>
</organism>